<feature type="region of interest" description="Disordered" evidence="1">
    <location>
        <begin position="1"/>
        <end position="20"/>
    </location>
</feature>
<feature type="transmembrane region" description="Helical" evidence="2">
    <location>
        <begin position="53"/>
        <end position="75"/>
    </location>
</feature>
<feature type="transmembrane region" description="Helical" evidence="2">
    <location>
        <begin position="353"/>
        <end position="373"/>
    </location>
</feature>
<dbReference type="eggNOG" id="COG4292">
    <property type="taxonomic scope" value="Bacteria"/>
</dbReference>
<name>A0A1H7YT46_STRJI</name>
<dbReference type="OrthoDB" id="7698234at2"/>
<feature type="transmembrane region" description="Helical" evidence="2">
    <location>
        <begin position="200"/>
        <end position="223"/>
    </location>
</feature>
<feature type="compositionally biased region" description="Acidic residues" evidence="1">
    <location>
        <begin position="7"/>
        <end position="17"/>
    </location>
</feature>
<gene>
    <name evidence="3" type="ORF">SAMN05414137_13027</name>
</gene>
<sequence length="383" mass="40631">MSGDGVELADTESDQEEPGEKRVSYAEAFFDLVWVLCITQISGLLHLDHGWAGVGRALIVLIPVYWCWVGSTVLANTREIDHPLGRVGLFSIALCGLFLALALPQAYGSRGLLFGAAYLAARWLLLGQILWGRGVVIGPMGVGALVTGPLLLAGGLAHGDARIALWGLAAVLDLLTPALARRQLMAVRFHPTHLPERFALFLLIALGEAIVSIGAPVAAGRTLHVDETLAVAVAFVAACGLWWVYFNYAADAMRHAMATSRLPGDIVRQVLSYGHLMFVSGVIAFAAGVTAAATHPSVPLPAGALALLFGGCALFLAAFGYTRWRMFRLMAWTRLAAAVATLAALPLCAPLSALGALSVLAGLLVALNLWEYVRVQRSANHEL</sequence>
<dbReference type="InterPro" id="IPR010640">
    <property type="entry name" value="Low_temperature_requirement_A"/>
</dbReference>
<dbReference type="Pfam" id="PF06772">
    <property type="entry name" value="LtrA"/>
    <property type="match status" value="1"/>
</dbReference>
<keyword evidence="4" id="KW-1185">Reference proteome</keyword>
<feature type="transmembrane region" description="Helical" evidence="2">
    <location>
        <begin position="270"/>
        <end position="294"/>
    </location>
</feature>
<dbReference type="PANTHER" id="PTHR36840:SF1">
    <property type="entry name" value="BLL5714 PROTEIN"/>
    <property type="match status" value="1"/>
</dbReference>
<dbReference type="PANTHER" id="PTHR36840">
    <property type="entry name" value="BLL5714 PROTEIN"/>
    <property type="match status" value="1"/>
</dbReference>
<evidence type="ECO:0000256" key="1">
    <source>
        <dbReference type="SAM" id="MobiDB-lite"/>
    </source>
</evidence>
<evidence type="ECO:0000313" key="3">
    <source>
        <dbReference type="EMBL" id="SEM48508.1"/>
    </source>
</evidence>
<keyword evidence="2" id="KW-0472">Membrane</keyword>
<keyword evidence="2" id="KW-1133">Transmembrane helix</keyword>
<feature type="transmembrane region" description="Helical" evidence="2">
    <location>
        <begin position="300"/>
        <end position="322"/>
    </location>
</feature>
<protein>
    <submittedName>
        <fullName evidence="3">Low temperature requirement protein LtrA</fullName>
    </submittedName>
</protein>
<reference evidence="4" key="1">
    <citation type="submission" date="2016-10" db="EMBL/GenBank/DDBJ databases">
        <authorList>
            <person name="Varghese N."/>
        </authorList>
    </citation>
    <scope>NUCLEOTIDE SEQUENCE [LARGE SCALE GENOMIC DNA]</scope>
    <source>
        <strain evidence="4">DSM 45096 / BCRC 16803 / CGMCC 4.1857 / CIP 109030 / JCM 12277 / KCTC 19219 / NBRC 100920 / 33214</strain>
    </source>
</reference>
<feature type="transmembrane region" description="Helical" evidence="2">
    <location>
        <begin position="136"/>
        <end position="157"/>
    </location>
</feature>
<dbReference type="RefSeq" id="WP_042456652.1">
    <property type="nucleotide sequence ID" value="NZ_BBPN01000043.1"/>
</dbReference>
<proteinExistence type="predicted"/>
<evidence type="ECO:0000313" key="4">
    <source>
        <dbReference type="Proteomes" id="UP000183015"/>
    </source>
</evidence>
<evidence type="ECO:0000256" key="2">
    <source>
        <dbReference type="SAM" id="Phobius"/>
    </source>
</evidence>
<accession>A0A1H7YT46</accession>
<keyword evidence="2" id="KW-0812">Transmembrane</keyword>
<feature type="transmembrane region" description="Helical" evidence="2">
    <location>
        <begin position="229"/>
        <end position="249"/>
    </location>
</feature>
<dbReference type="EMBL" id="FOAZ01000030">
    <property type="protein sequence ID" value="SEM48508.1"/>
    <property type="molecule type" value="Genomic_DNA"/>
</dbReference>
<dbReference type="AlphaFoldDB" id="A0A1H7YT46"/>
<feature type="transmembrane region" description="Helical" evidence="2">
    <location>
        <begin position="87"/>
        <end position="106"/>
    </location>
</feature>
<dbReference type="STRING" id="235985.SAMN05414137_13027"/>
<organism evidence="3 4">
    <name type="scientific">Streptacidiphilus jiangxiensis</name>
    <dbReference type="NCBI Taxonomy" id="235985"/>
    <lineage>
        <taxon>Bacteria</taxon>
        <taxon>Bacillati</taxon>
        <taxon>Actinomycetota</taxon>
        <taxon>Actinomycetes</taxon>
        <taxon>Kitasatosporales</taxon>
        <taxon>Streptomycetaceae</taxon>
        <taxon>Streptacidiphilus</taxon>
    </lineage>
</organism>
<dbReference type="Proteomes" id="UP000183015">
    <property type="component" value="Unassembled WGS sequence"/>
</dbReference>